<dbReference type="OrthoDB" id="7945729at2"/>
<name>D2MLW8_9FIRM</name>
<reference evidence="6" key="1">
    <citation type="submission" date="2009-12" db="EMBL/GenBank/DDBJ databases">
        <title>Sequence of Clostridiales genomosp. BVAB3 str. UPII9-5.</title>
        <authorList>
            <person name="Madupu R."/>
            <person name="Durkin A.S."/>
            <person name="Torralba M."/>
            <person name="Methe B."/>
            <person name="Sutton G.G."/>
            <person name="Strausberg R.L."/>
            <person name="Nelson K.E."/>
        </authorList>
    </citation>
    <scope>NUCLEOTIDE SEQUENCE [LARGE SCALE GENOMIC DNA]</scope>
    <source>
        <strain evidence="6">W1219</strain>
    </source>
</reference>
<dbReference type="InterPro" id="IPR035994">
    <property type="entry name" value="Nucleoside_phosphorylase_sf"/>
</dbReference>
<dbReference type="SUPFAM" id="SSF53167">
    <property type="entry name" value="Purine and uridine phosphorylases"/>
    <property type="match status" value="1"/>
</dbReference>
<proteinExistence type="predicted"/>
<dbReference type="EC" id="2.4.2.3" evidence="1"/>
<dbReference type="PANTHER" id="PTHR43691:SF11">
    <property type="entry name" value="FI09636P-RELATED"/>
    <property type="match status" value="1"/>
</dbReference>
<dbReference type="AlphaFoldDB" id="D2MLW8"/>
<evidence type="ECO:0000256" key="1">
    <source>
        <dbReference type="ARBA" id="ARBA00011888"/>
    </source>
</evidence>
<evidence type="ECO:0000259" key="4">
    <source>
        <dbReference type="Pfam" id="PF01048"/>
    </source>
</evidence>
<evidence type="ECO:0000256" key="2">
    <source>
        <dbReference type="ARBA" id="ARBA00021980"/>
    </source>
</evidence>
<dbReference type="Gene3D" id="3.40.50.1580">
    <property type="entry name" value="Nucleoside phosphorylase domain"/>
    <property type="match status" value="1"/>
</dbReference>
<dbReference type="GO" id="GO:0006152">
    <property type="term" value="P:purine nucleoside catabolic process"/>
    <property type="evidence" value="ECO:0007669"/>
    <property type="project" value="TreeGrafter"/>
</dbReference>
<comment type="catalytic activity">
    <reaction evidence="3">
        <text>uridine + phosphate = alpha-D-ribose 1-phosphate + uracil</text>
        <dbReference type="Rhea" id="RHEA:24388"/>
        <dbReference type="ChEBI" id="CHEBI:16704"/>
        <dbReference type="ChEBI" id="CHEBI:17568"/>
        <dbReference type="ChEBI" id="CHEBI:43474"/>
        <dbReference type="ChEBI" id="CHEBI:57720"/>
        <dbReference type="EC" id="2.4.2.3"/>
    </reaction>
</comment>
<dbReference type="InterPro" id="IPR000845">
    <property type="entry name" value="Nucleoside_phosphorylase_d"/>
</dbReference>
<feature type="domain" description="Nucleoside phosphorylase" evidence="4">
    <location>
        <begin position="47"/>
        <end position="222"/>
    </location>
</feature>
<keyword evidence="6" id="KW-1185">Reference proteome</keyword>
<organism evidence="5 6">
    <name type="scientific">Bulleidia extructa W1219</name>
    <dbReference type="NCBI Taxonomy" id="679192"/>
    <lineage>
        <taxon>Bacteria</taxon>
        <taxon>Bacillati</taxon>
        <taxon>Bacillota</taxon>
        <taxon>Erysipelotrichia</taxon>
        <taxon>Erysipelotrichales</taxon>
        <taxon>Erysipelotrichaceae</taxon>
        <taxon>Bulleidia</taxon>
    </lineage>
</organism>
<dbReference type="EMBL" id="ADFR01000002">
    <property type="protein sequence ID" value="EFC06044.1"/>
    <property type="molecule type" value="Genomic_DNA"/>
</dbReference>
<dbReference type="GO" id="GO:0004850">
    <property type="term" value="F:uridine phosphorylase activity"/>
    <property type="evidence" value="ECO:0007669"/>
    <property type="project" value="UniProtKB-EC"/>
</dbReference>
<gene>
    <name evidence="5" type="ORF">HMPREF9013_0736</name>
</gene>
<comment type="caution">
    <text evidence="5">The sequence shown here is derived from an EMBL/GenBank/DDBJ whole genome shotgun (WGS) entry which is preliminary data.</text>
</comment>
<dbReference type="CDD" id="cd09007">
    <property type="entry name" value="NP-I_spr0068"/>
    <property type="match status" value="1"/>
</dbReference>
<dbReference type="GO" id="GO:0005829">
    <property type="term" value="C:cytosol"/>
    <property type="evidence" value="ECO:0007669"/>
    <property type="project" value="TreeGrafter"/>
</dbReference>
<protein>
    <recommendedName>
        <fullName evidence="2">Uridine phosphorylase</fullName>
        <ecNumber evidence="1">2.4.2.3</ecNumber>
    </recommendedName>
</protein>
<evidence type="ECO:0000313" key="6">
    <source>
        <dbReference type="Proteomes" id="UP000005017"/>
    </source>
</evidence>
<dbReference type="Proteomes" id="UP000005017">
    <property type="component" value="Unassembled WGS sequence"/>
</dbReference>
<accession>D2MLW8</accession>
<dbReference type="eggNOG" id="COG2820">
    <property type="taxonomic scope" value="Bacteria"/>
</dbReference>
<dbReference type="Pfam" id="PF01048">
    <property type="entry name" value="PNP_UDP_1"/>
    <property type="match status" value="1"/>
</dbReference>
<dbReference type="GO" id="GO:0004731">
    <property type="term" value="F:purine-nucleoside phosphorylase activity"/>
    <property type="evidence" value="ECO:0007669"/>
    <property type="project" value="TreeGrafter"/>
</dbReference>
<evidence type="ECO:0000313" key="5">
    <source>
        <dbReference type="EMBL" id="EFC06044.1"/>
    </source>
</evidence>
<dbReference type="PANTHER" id="PTHR43691">
    <property type="entry name" value="URIDINE PHOSPHORYLASE"/>
    <property type="match status" value="1"/>
</dbReference>
<sequence>MIIHSYRQDSLPMITLDDSFFQGVEIETCLATFSARLIEDLLARDWIEKIPNVEFSGNASVTSYVYLFKDCHIGICHFPVGASVAHGAMIETSALFHVKNWVVFGSCGGLVPLQPGHLLLMKEAYRDEGTSYHYMEPSDFIDLPGSALIQTFYEKHQLAYIEGKVWTTDAFYRETKEEVQEHIAQGCIGVDMEASALQAVSQSFGLNYYPFFYTADSLAGEEHEVGILGYEGEKDIRVEMTFLAKKFAEEMLEAK</sequence>
<evidence type="ECO:0000256" key="3">
    <source>
        <dbReference type="ARBA" id="ARBA00048447"/>
    </source>
</evidence>
<dbReference type="STRING" id="679192.HMPREF9013_0736"/>
<dbReference type="RefSeq" id="WP_006626389.1">
    <property type="nucleotide sequence ID" value="NZ_ADFR01000002.1"/>
</dbReference>